<feature type="transmembrane region" description="Helical" evidence="8">
    <location>
        <begin position="328"/>
        <end position="349"/>
    </location>
</feature>
<dbReference type="GO" id="GO:0009103">
    <property type="term" value="P:lipopolysaccharide biosynthetic process"/>
    <property type="evidence" value="ECO:0007669"/>
    <property type="project" value="UniProtKB-ARBA"/>
</dbReference>
<dbReference type="GO" id="GO:0005886">
    <property type="term" value="C:plasma membrane"/>
    <property type="evidence" value="ECO:0007669"/>
    <property type="project" value="UniProtKB-SubCell"/>
</dbReference>
<dbReference type="AlphaFoldDB" id="A0A0G0A4M5"/>
<dbReference type="Proteomes" id="UP000034045">
    <property type="component" value="Unassembled WGS sequence"/>
</dbReference>
<feature type="transmembrane region" description="Helical" evidence="8">
    <location>
        <begin position="92"/>
        <end position="112"/>
    </location>
</feature>
<feature type="transmembrane region" description="Helical" evidence="8">
    <location>
        <begin position="276"/>
        <end position="297"/>
    </location>
</feature>
<dbReference type="GO" id="GO:0016763">
    <property type="term" value="F:pentosyltransferase activity"/>
    <property type="evidence" value="ECO:0007669"/>
    <property type="project" value="TreeGrafter"/>
</dbReference>
<keyword evidence="2" id="KW-1003">Cell membrane</keyword>
<gene>
    <name evidence="10" type="ORF">UR42_C0012G0002</name>
</gene>
<evidence type="ECO:0000256" key="7">
    <source>
        <dbReference type="ARBA" id="ARBA00023136"/>
    </source>
</evidence>
<evidence type="ECO:0000259" key="9">
    <source>
        <dbReference type="Pfam" id="PF13231"/>
    </source>
</evidence>
<protein>
    <recommendedName>
        <fullName evidence="9">Glycosyltransferase RgtA/B/C/D-like domain-containing protein</fullName>
    </recommendedName>
</protein>
<evidence type="ECO:0000256" key="3">
    <source>
        <dbReference type="ARBA" id="ARBA00022676"/>
    </source>
</evidence>
<dbReference type="PANTHER" id="PTHR33908">
    <property type="entry name" value="MANNOSYLTRANSFERASE YKCB-RELATED"/>
    <property type="match status" value="1"/>
</dbReference>
<feature type="domain" description="Glycosyltransferase RgtA/B/C/D-like" evidence="9">
    <location>
        <begin position="73"/>
        <end position="225"/>
    </location>
</feature>
<reference evidence="10 11" key="1">
    <citation type="journal article" date="2015" name="Nature">
        <title>rRNA introns, odd ribosomes, and small enigmatic genomes across a large radiation of phyla.</title>
        <authorList>
            <person name="Brown C.T."/>
            <person name="Hug L.A."/>
            <person name="Thomas B.C."/>
            <person name="Sharon I."/>
            <person name="Castelle C.J."/>
            <person name="Singh A."/>
            <person name="Wilkins M.J."/>
            <person name="Williams K.H."/>
            <person name="Banfield J.F."/>
        </authorList>
    </citation>
    <scope>NUCLEOTIDE SEQUENCE [LARGE SCALE GENOMIC DNA]</scope>
</reference>
<keyword evidence="5 8" id="KW-0812">Transmembrane</keyword>
<dbReference type="PANTHER" id="PTHR33908:SF11">
    <property type="entry name" value="MEMBRANE PROTEIN"/>
    <property type="match status" value="1"/>
</dbReference>
<keyword evidence="6 8" id="KW-1133">Transmembrane helix</keyword>
<evidence type="ECO:0000256" key="5">
    <source>
        <dbReference type="ARBA" id="ARBA00022692"/>
    </source>
</evidence>
<feature type="transmembrane region" description="Helical" evidence="8">
    <location>
        <begin position="12"/>
        <end position="30"/>
    </location>
</feature>
<evidence type="ECO:0000256" key="2">
    <source>
        <dbReference type="ARBA" id="ARBA00022475"/>
    </source>
</evidence>
<dbReference type="InterPro" id="IPR050297">
    <property type="entry name" value="LipidA_mod_glycosyltrf_83"/>
</dbReference>
<proteinExistence type="predicted"/>
<feature type="transmembrane region" description="Helical" evidence="8">
    <location>
        <begin position="67"/>
        <end position="86"/>
    </location>
</feature>
<feature type="transmembrane region" description="Helical" evidence="8">
    <location>
        <begin position="303"/>
        <end position="321"/>
    </location>
</feature>
<dbReference type="Pfam" id="PF13231">
    <property type="entry name" value="PMT_2"/>
    <property type="match status" value="1"/>
</dbReference>
<evidence type="ECO:0000256" key="8">
    <source>
        <dbReference type="SAM" id="Phobius"/>
    </source>
</evidence>
<feature type="transmembrane region" description="Helical" evidence="8">
    <location>
        <begin position="208"/>
        <end position="225"/>
    </location>
</feature>
<sequence length="481" mass="56507">MKKFLNFLKNNQRIVFIVWVVLLAFFLRVFRLPDFISYHQDQVRDLFYVQNHFQQGQMILLGPKASVGNFFLPPFWYYLMGVAYFFSASPVAPAFIVVIFGSLTTLIIYLFCEKFFDNKVAVFSSLLYSVSPLSIDYSRFAWNPNPIPFFTIAAFYFLYIYIYKQKNYGLILGAITANLALQLHYQGMVVLAFFFLALIISKKLSIKQFIKLIIINLILFLPFFIHEFGHRFENTKGILDFLFRTQSGLTLKFFGVPFFIKFIFRDFSSFIGSALFFKNQILGFVGLIVLGFSLVFVKSKNPAVRLLKFFLIFSFIMLFFYKNSLINFYLLFLIPVIIIYLTIIINNFLPEKITNFIFFLVILLNLYFSPTFIKNNSAYIAIKNSVDKISQNKNYCPSYRIFDQNYIKSKYQYLFSINKNKPVNINCDLTTYLQSSPKVKNTFYICEAPLCIYEFVNFSQFKEISQKPFDTGVRIYQLISY</sequence>
<comment type="caution">
    <text evidence="10">The sequence shown here is derived from an EMBL/GenBank/DDBJ whole genome shotgun (WGS) entry which is preliminary data.</text>
</comment>
<evidence type="ECO:0000313" key="10">
    <source>
        <dbReference type="EMBL" id="KKP51643.1"/>
    </source>
</evidence>
<accession>A0A0G0A4M5</accession>
<evidence type="ECO:0000256" key="1">
    <source>
        <dbReference type="ARBA" id="ARBA00004651"/>
    </source>
</evidence>
<comment type="subcellular location">
    <subcellularLocation>
        <location evidence="1">Cell membrane</location>
        <topology evidence="1">Multi-pass membrane protein</topology>
    </subcellularLocation>
</comment>
<dbReference type="InterPro" id="IPR038731">
    <property type="entry name" value="RgtA/B/C-like"/>
</dbReference>
<keyword evidence="3" id="KW-0328">Glycosyltransferase</keyword>
<organism evidence="10 11">
    <name type="scientific">Candidatus Roizmanbacteria bacterium GW2011_GWA2_33_33</name>
    <dbReference type="NCBI Taxonomy" id="1618476"/>
    <lineage>
        <taxon>Bacteria</taxon>
        <taxon>Candidatus Roizmaniibacteriota</taxon>
    </lineage>
</organism>
<name>A0A0G0A4M5_9BACT</name>
<feature type="transmembrane region" description="Helical" evidence="8">
    <location>
        <begin position="245"/>
        <end position="264"/>
    </location>
</feature>
<keyword evidence="4" id="KW-0808">Transferase</keyword>
<feature type="transmembrane region" description="Helical" evidence="8">
    <location>
        <begin position="147"/>
        <end position="163"/>
    </location>
</feature>
<feature type="transmembrane region" description="Helical" evidence="8">
    <location>
        <begin position="355"/>
        <end position="373"/>
    </location>
</feature>
<evidence type="ECO:0000313" key="11">
    <source>
        <dbReference type="Proteomes" id="UP000034045"/>
    </source>
</evidence>
<feature type="transmembrane region" description="Helical" evidence="8">
    <location>
        <begin position="183"/>
        <end position="201"/>
    </location>
</feature>
<dbReference type="EMBL" id="LBPD01000012">
    <property type="protein sequence ID" value="KKP51643.1"/>
    <property type="molecule type" value="Genomic_DNA"/>
</dbReference>
<keyword evidence="7 8" id="KW-0472">Membrane</keyword>
<evidence type="ECO:0000256" key="4">
    <source>
        <dbReference type="ARBA" id="ARBA00022679"/>
    </source>
</evidence>
<evidence type="ECO:0000256" key="6">
    <source>
        <dbReference type="ARBA" id="ARBA00022989"/>
    </source>
</evidence>